<evidence type="ECO:0000256" key="10">
    <source>
        <dbReference type="RuleBase" id="RU003915"/>
    </source>
</evidence>
<evidence type="ECO:0000256" key="1">
    <source>
        <dbReference type="ARBA" id="ARBA00000971"/>
    </source>
</evidence>
<proteinExistence type="inferred from homology"/>
<dbReference type="Gene3D" id="2.40.10.330">
    <property type="match status" value="1"/>
</dbReference>
<evidence type="ECO:0000256" key="7">
    <source>
        <dbReference type="ARBA" id="ARBA00023235"/>
    </source>
</evidence>
<dbReference type="GO" id="GO:0003755">
    <property type="term" value="F:peptidyl-prolyl cis-trans isomerase activity"/>
    <property type="evidence" value="ECO:0007669"/>
    <property type="project" value="UniProtKB-UniRule"/>
</dbReference>
<dbReference type="Gene3D" id="3.10.50.40">
    <property type="match status" value="1"/>
</dbReference>
<dbReference type="GO" id="GO:0005737">
    <property type="term" value="C:cytoplasm"/>
    <property type="evidence" value="ECO:0007669"/>
    <property type="project" value="UniProtKB-SubCell"/>
</dbReference>
<comment type="catalytic activity">
    <reaction evidence="1 9 10">
        <text>[protein]-peptidylproline (omega=180) = [protein]-peptidylproline (omega=0)</text>
        <dbReference type="Rhea" id="RHEA:16237"/>
        <dbReference type="Rhea" id="RHEA-COMP:10747"/>
        <dbReference type="Rhea" id="RHEA-COMP:10748"/>
        <dbReference type="ChEBI" id="CHEBI:83833"/>
        <dbReference type="ChEBI" id="CHEBI:83834"/>
        <dbReference type="EC" id="5.2.1.8"/>
    </reaction>
</comment>
<dbReference type="AlphaFoldDB" id="A0A972VWF9"/>
<protein>
    <recommendedName>
        <fullName evidence="10">Peptidyl-prolyl cis-trans isomerase</fullName>
        <ecNumber evidence="10">5.2.1.8</ecNumber>
    </recommendedName>
</protein>
<evidence type="ECO:0000256" key="6">
    <source>
        <dbReference type="ARBA" id="ARBA00023186"/>
    </source>
</evidence>
<dbReference type="SUPFAM" id="SSF54534">
    <property type="entry name" value="FKBP-like"/>
    <property type="match status" value="1"/>
</dbReference>
<evidence type="ECO:0000256" key="9">
    <source>
        <dbReference type="PROSITE-ProRule" id="PRU00277"/>
    </source>
</evidence>
<dbReference type="GO" id="GO:0042026">
    <property type="term" value="P:protein refolding"/>
    <property type="evidence" value="ECO:0007669"/>
    <property type="project" value="UniProtKB-ARBA"/>
</dbReference>
<dbReference type="InterPro" id="IPR046357">
    <property type="entry name" value="PPIase_dom_sf"/>
</dbReference>
<comment type="similarity">
    <text evidence="3 10">Belongs to the FKBP-type PPIase family.</text>
</comment>
<gene>
    <name evidence="12" type="ORF">HQ497_09260</name>
</gene>
<dbReference type="PANTHER" id="PTHR47861">
    <property type="entry name" value="FKBP-TYPE PEPTIDYL-PROLYL CIS-TRANS ISOMERASE SLYD"/>
    <property type="match status" value="1"/>
</dbReference>
<dbReference type="PANTHER" id="PTHR47861:SF3">
    <property type="entry name" value="FKBP-TYPE PEPTIDYL-PROLYL CIS-TRANS ISOMERASE SLYD"/>
    <property type="match status" value="1"/>
</dbReference>
<evidence type="ECO:0000256" key="4">
    <source>
        <dbReference type="ARBA" id="ARBA00022490"/>
    </source>
</evidence>
<dbReference type="InterPro" id="IPR048261">
    <property type="entry name" value="SlpA/SlyD-like_ins_sf"/>
</dbReference>
<dbReference type="Pfam" id="PF00254">
    <property type="entry name" value="FKBP_C"/>
    <property type="match status" value="1"/>
</dbReference>
<comment type="subcellular location">
    <subcellularLocation>
        <location evidence="2">Cytoplasm</location>
    </subcellularLocation>
</comment>
<evidence type="ECO:0000256" key="2">
    <source>
        <dbReference type="ARBA" id="ARBA00004496"/>
    </source>
</evidence>
<evidence type="ECO:0000256" key="8">
    <source>
        <dbReference type="ARBA" id="ARBA00037071"/>
    </source>
</evidence>
<evidence type="ECO:0000313" key="12">
    <source>
        <dbReference type="EMBL" id="NQV65540.1"/>
    </source>
</evidence>
<evidence type="ECO:0000259" key="11">
    <source>
        <dbReference type="PROSITE" id="PS50059"/>
    </source>
</evidence>
<reference evidence="12" key="1">
    <citation type="submission" date="2020-05" db="EMBL/GenBank/DDBJ databases">
        <title>Sulfur intermediates as new biogeochemical hubs in an aquatic model microbial ecosystem.</title>
        <authorList>
            <person name="Vigneron A."/>
        </authorList>
    </citation>
    <scope>NUCLEOTIDE SEQUENCE</scope>
    <source>
        <strain evidence="12">Bin.250</strain>
    </source>
</reference>
<evidence type="ECO:0000256" key="3">
    <source>
        <dbReference type="ARBA" id="ARBA00006577"/>
    </source>
</evidence>
<name>A0A972VWF9_9GAMM</name>
<keyword evidence="4" id="KW-0963">Cytoplasm</keyword>
<accession>A0A972VWF9</accession>
<comment type="caution">
    <text evidence="12">The sequence shown here is derived from an EMBL/GenBank/DDBJ whole genome shotgun (WGS) entry which is preliminary data.</text>
</comment>
<keyword evidence="6" id="KW-0143">Chaperone</keyword>
<dbReference type="EC" id="5.2.1.8" evidence="10"/>
<comment type="function">
    <text evidence="8">Also involved in hydrogenase metallocenter assembly, probably by participating in the nickel insertion step. This function in hydrogenase biosynthesis requires chaperone activity and the presence of the metal-binding domain, but not PPIase activity.</text>
</comment>
<organism evidence="12 13">
    <name type="scientific">SAR86 cluster bacterium</name>
    <dbReference type="NCBI Taxonomy" id="2030880"/>
    <lineage>
        <taxon>Bacteria</taxon>
        <taxon>Pseudomonadati</taxon>
        <taxon>Pseudomonadota</taxon>
        <taxon>Gammaproteobacteria</taxon>
        <taxon>SAR86 cluster</taxon>
    </lineage>
</organism>
<sequence length="157" mass="17091">MVMFYRVDYSLFNAEGEVVDSSEGGSALAFIEGDETMMPGLEKAVTGRAEGDEFKVTIEPGDAYGFPQRSLIRTVSFETIEANVEDLQPGMIFQVGSGTEAEVVRVVEVEDEGITIDGNHPLAGVTFHFELKIVEVRQASADELELLAITRADAAKR</sequence>
<evidence type="ECO:0000313" key="13">
    <source>
        <dbReference type="Proteomes" id="UP000754644"/>
    </source>
</evidence>
<evidence type="ECO:0000256" key="5">
    <source>
        <dbReference type="ARBA" id="ARBA00023110"/>
    </source>
</evidence>
<dbReference type="Proteomes" id="UP000754644">
    <property type="component" value="Unassembled WGS sequence"/>
</dbReference>
<keyword evidence="5 9" id="KW-0697">Rotamase</keyword>
<dbReference type="EMBL" id="JABMOJ010000344">
    <property type="protein sequence ID" value="NQV65540.1"/>
    <property type="molecule type" value="Genomic_DNA"/>
</dbReference>
<dbReference type="PROSITE" id="PS50059">
    <property type="entry name" value="FKBP_PPIASE"/>
    <property type="match status" value="1"/>
</dbReference>
<keyword evidence="7 9" id="KW-0413">Isomerase</keyword>
<dbReference type="InterPro" id="IPR001179">
    <property type="entry name" value="PPIase_FKBP_dom"/>
</dbReference>
<feature type="domain" description="PPIase FKBP-type" evidence="11">
    <location>
        <begin position="2"/>
        <end position="65"/>
    </location>
</feature>